<keyword evidence="5 9" id="KW-1133">Transmembrane helix</keyword>
<feature type="transmembrane region" description="Helical" evidence="9">
    <location>
        <begin position="12"/>
        <end position="39"/>
    </location>
</feature>
<dbReference type="InterPro" id="IPR034294">
    <property type="entry name" value="Aquaporin_transptr"/>
</dbReference>
<feature type="transmembrane region" description="Helical" evidence="9">
    <location>
        <begin position="103"/>
        <end position="120"/>
    </location>
</feature>
<sequence length="271" mass="29570">MTWDQLMGPITWVHVVQTLVAECLGTAILIIVGCWSVGITMYIPIADAHHLSIAFGFGIAIMMIVIITGHISYANVNPAVTLSFVIIGVIKPGLGVLYSVSQVLGSTIGAALIYAIIPKYREAGNKSFCCNKVSPDLKEWEAFLVEVIATGILCLVVCASFDTRNSAYFDSISLKFGFTVMVLALAAGPLSSCSMNPARSVGPAIISNYWEHHWIFWAGPMCGSLIVALFYRFVFFVPKPRKNKKEDKNENEHALVSSVHSYNISEDATKD</sequence>
<evidence type="ECO:0008006" key="12">
    <source>
        <dbReference type="Google" id="ProtNLM"/>
    </source>
</evidence>
<dbReference type="InterPro" id="IPR022357">
    <property type="entry name" value="MIP_CS"/>
</dbReference>
<evidence type="ECO:0000313" key="11">
    <source>
        <dbReference type="Proteomes" id="UP001233999"/>
    </source>
</evidence>
<evidence type="ECO:0000256" key="3">
    <source>
        <dbReference type="ARBA" id="ARBA00022448"/>
    </source>
</evidence>
<name>A0AAD7ZRN1_DIPPU</name>
<feature type="compositionally biased region" description="Basic and acidic residues" evidence="8">
    <location>
        <begin position="244"/>
        <end position="253"/>
    </location>
</feature>
<evidence type="ECO:0000256" key="6">
    <source>
        <dbReference type="ARBA" id="ARBA00023136"/>
    </source>
</evidence>
<dbReference type="EMBL" id="JASPKZ010007387">
    <property type="protein sequence ID" value="KAJ9584603.1"/>
    <property type="molecule type" value="Genomic_DNA"/>
</dbReference>
<evidence type="ECO:0000256" key="4">
    <source>
        <dbReference type="ARBA" id="ARBA00022692"/>
    </source>
</evidence>
<protein>
    <recommendedName>
        <fullName evidence="12">Aquaporin</fullName>
    </recommendedName>
</protein>
<feature type="transmembrane region" description="Helical" evidence="9">
    <location>
        <begin position="172"/>
        <end position="190"/>
    </location>
</feature>
<dbReference type="PANTHER" id="PTHR19139">
    <property type="entry name" value="AQUAPORIN TRANSPORTER"/>
    <property type="match status" value="1"/>
</dbReference>
<keyword evidence="11" id="KW-1185">Reference proteome</keyword>
<dbReference type="Gene3D" id="1.20.1080.10">
    <property type="entry name" value="Glycerol uptake facilitator protein"/>
    <property type="match status" value="1"/>
</dbReference>
<evidence type="ECO:0000256" key="7">
    <source>
        <dbReference type="RuleBase" id="RU000477"/>
    </source>
</evidence>
<proteinExistence type="inferred from homology"/>
<keyword evidence="6 9" id="KW-0472">Membrane</keyword>
<feature type="transmembrane region" description="Helical" evidence="9">
    <location>
        <begin position="140"/>
        <end position="160"/>
    </location>
</feature>
<dbReference type="PROSITE" id="PS00221">
    <property type="entry name" value="MIP"/>
    <property type="match status" value="1"/>
</dbReference>
<evidence type="ECO:0000256" key="2">
    <source>
        <dbReference type="ARBA" id="ARBA00006175"/>
    </source>
</evidence>
<dbReference type="PRINTS" id="PR00783">
    <property type="entry name" value="MINTRINSICP"/>
</dbReference>
<evidence type="ECO:0000256" key="8">
    <source>
        <dbReference type="SAM" id="MobiDB-lite"/>
    </source>
</evidence>
<comment type="subcellular location">
    <subcellularLocation>
        <location evidence="1">Membrane</location>
        <topology evidence="1">Multi-pass membrane protein</topology>
    </subcellularLocation>
</comment>
<feature type="compositionally biased region" description="Polar residues" evidence="8">
    <location>
        <begin position="258"/>
        <end position="271"/>
    </location>
</feature>
<evidence type="ECO:0000256" key="1">
    <source>
        <dbReference type="ARBA" id="ARBA00004141"/>
    </source>
</evidence>
<reference evidence="10" key="2">
    <citation type="submission" date="2023-05" db="EMBL/GenBank/DDBJ databases">
        <authorList>
            <person name="Fouks B."/>
        </authorList>
    </citation>
    <scope>NUCLEOTIDE SEQUENCE</scope>
    <source>
        <strain evidence="10">Stay&amp;Tobe</strain>
        <tissue evidence="10">Testes</tissue>
    </source>
</reference>
<dbReference type="Proteomes" id="UP001233999">
    <property type="component" value="Unassembled WGS sequence"/>
</dbReference>
<evidence type="ECO:0000313" key="10">
    <source>
        <dbReference type="EMBL" id="KAJ9584603.1"/>
    </source>
</evidence>
<dbReference type="SUPFAM" id="SSF81338">
    <property type="entry name" value="Aquaporin-like"/>
    <property type="match status" value="1"/>
</dbReference>
<dbReference type="AlphaFoldDB" id="A0AAD7ZRN1"/>
<evidence type="ECO:0000256" key="9">
    <source>
        <dbReference type="SAM" id="Phobius"/>
    </source>
</evidence>
<feature type="transmembrane region" description="Helical" evidence="9">
    <location>
        <begin position="51"/>
        <end position="73"/>
    </location>
</feature>
<dbReference type="PANTHER" id="PTHR19139:SF270">
    <property type="entry name" value="ENTOMOGLYCEROPORIN 1-RELATED"/>
    <property type="match status" value="1"/>
</dbReference>
<dbReference type="GO" id="GO:0005886">
    <property type="term" value="C:plasma membrane"/>
    <property type="evidence" value="ECO:0007669"/>
    <property type="project" value="TreeGrafter"/>
</dbReference>
<dbReference type="InterPro" id="IPR000425">
    <property type="entry name" value="MIP"/>
</dbReference>
<organism evidence="10 11">
    <name type="scientific">Diploptera punctata</name>
    <name type="common">Pacific beetle cockroach</name>
    <dbReference type="NCBI Taxonomy" id="6984"/>
    <lineage>
        <taxon>Eukaryota</taxon>
        <taxon>Metazoa</taxon>
        <taxon>Ecdysozoa</taxon>
        <taxon>Arthropoda</taxon>
        <taxon>Hexapoda</taxon>
        <taxon>Insecta</taxon>
        <taxon>Pterygota</taxon>
        <taxon>Neoptera</taxon>
        <taxon>Polyneoptera</taxon>
        <taxon>Dictyoptera</taxon>
        <taxon>Blattodea</taxon>
        <taxon>Blaberoidea</taxon>
        <taxon>Blaberidae</taxon>
        <taxon>Diplopterinae</taxon>
        <taxon>Diploptera</taxon>
    </lineage>
</organism>
<reference evidence="10" key="1">
    <citation type="journal article" date="2023" name="IScience">
        <title>Live-bearing cockroach genome reveals convergent evolutionary mechanisms linked to viviparity in insects and beyond.</title>
        <authorList>
            <person name="Fouks B."/>
            <person name="Harrison M.C."/>
            <person name="Mikhailova A.A."/>
            <person name="Marchal E."/>
            <person name="English S."/>
            <person name="Carruthers M."/>
            <person name="Jennings E.C."/>
            <person name="Chiamaka E.L."/>
            <person name="Frigard R.A."/>
            <person name="Pippel M."/>
            <person name="Attardo G.M."/>
            <person name="Benoit J.B."/>
            <person name="Bornberg-Bauer E."/>
            <person name="Tobe S.S."/>
        </authorList>
    </citation>
    <scope>NUCLEOTIDE SEQUENCE</scope>
    <source>
        <strain evidence="10">Stay&amp;Tobe</strain>
    </source>
</reference>
<keyword evidence="3 7" id="KW-0813">Transport</keyword>
<gene>
    <name evidence="10" type="ORF">L9F63_021045</name>
</gene>
<dbReference type="Pfam" id="PF00230">
    <property type="entry name" value="MIP"/>
    <property type="match status" value="1"/>
</dbReference>
<accession>A0AAD7ZRN1</accession>
<feature type="region of interest" description="Disordered" evidence="8">
    <location>
        <begin position="243"/>
        <end position="271"/>
    </location>
</feature>
<feature type="transmembrane region" description="Helical" evidence="9">
    <location>
        <begin position="214"/>
        <end position="235"/>
    </location>
</feature>
<keyword evidence="4 7" id="KW-0812">Transmembrane</keyword>
<comment type="caution">
    <text evidence="10">The sequence shown here is derived from an EMBL/GenBank/DDBJ whole genome shotgun (WGS) entry which is preliminary data.</text>
</comment>
<dbReference type="InterPro" id="IPR023271">
    <property type="entry name" value="Aquaporin-like"/>
</dbReference>
<dbReference type="GO" id="GO:0015267">
    <property type="term" value="F:channel activity"/>
    <property type="evidence" value="ECO:0007669"/>
    <property type="project" value="InterPro"/>
</dbReference>
<evidence type="ECO:0000256" key="5">
    <source>
        <dbReference type="ARBA" id="ARBA00022989"/>
    </source>
</evidence>
<comment type="similarity">
    <text evidence="2 7">Belongs to the MIP/aquaporin (TC 1.A.8) family.</text>
</comment>